<dbReference type="Gene3D" id="2.30.22.10">
    <property type="entry name" value="Head domain of nucleotide exchange factor GrpE"/>
    <property type="match status" value="1"/>
</dbReference>
<dbReference type="KEGG" id="vab:WPS_07330"/>
<feature type="compositionally biased region" description="Polar residues" evidence="5">
    <location>
        <begin position="1"/>
        <end position="17"/>
    </location>
</feature>
<dbReference type="SUPFAM" id="SSF58014">
    <property type="entry name" value="Coiled-coil domain of nucleotide exchange factor GrpE"/>
    <property type="match status" value="1"/>
</dbReference>
<dbReference type="GO" id="GO:0051087">
    <property type="term" value="F:protein-folding chaperone binding"/>
    <property type="evidence" value="ECO:0007669"/>
    <property type="project" value="InterPro"/>
</dbReference>
<keyword evidence="2 3" id="KW-0143">Chaperone</keyword>
<organism evidence="6 7">
    <name type="scientific">Vulcanimicrobium alpinum</name>
    <dbReference type="NCBI Taxonomy" id="3016050"/>
    <lineage>
        <taxon>Bacteria</taxon>
        <taxon>Bacillati</taxon>
        <taxon>Vulcanimicrobiota</taxon>
        <taxon>Vulcanimicrobiia</taxon>
        <taxon>Vulcanimicrobiales</taxon>
        <taxon>Vulcanimicrobiaceae</taxon>
        <taxon>Vulcanimicrobium</taxon>
    </lineage>
</organism>
<dbReference type="InterPro" id="IPR013805">
    <property type="entry name" value="GrpE_CC"/>
</dbReference>
<dbReference type="GO" id="GO:0005737">
    <property type="term" value="C:cytoplasm"/>
    <property type="evidence" value="ECO:0007669"/>
    <property type="project" value="UniProtKB-SubCell"/>
</dbReference>
<keyword evidence="3" id="KW-0346">Stress response</keyword>
<dbReference type="InterPro" id="IPR000740">
    <property type="entry name" value="GrpE"/>
</dbReference>
<comment type="subunit">
    <text evidence="3">Homodimer.</text>
</comment>
<evidence type="ECO:0000256" key="1">
    <source>
        <dbReference type="ARBA" id="ARBA00009054"/>
    </source>
</evidence>
<comment type="subcellular location">
    <subcellularLocation>
        <location evidence="3">Cytoplasm</location>
    </subcellularLocation>
</comment>
<dbReference type="PANTHER" id="PTHR21237">
    <property type="entry name" value="GRPE PROTEIN"/>
    <property type="match status" value="1"/>
</dbReference>
<dbReference type="Pfam" id="PF01025">
    <property type="entry name" value="GrpE"/>
    <property type="match status" value="1"/>
</dbReference>
<dbReference type="EMBL" id="AP025523">
    <property type="protein sequence ID" value="BDE05457.1"/>
    <property type="molecule type" value="Genomic_DNA"/>
</dbReference>
<evidence type="ECO:0000256" key="4">
    <source>
        <dbReference type="RuleBase" id="RU004478"/>
    </source>
</evidence>
<gene>
    <name evidence="3 6" type="primary">grpE</name>
    <name evidence="6" type="ORF">WPS_07330</name>
</gene>
<dbReference type="AlphaFoldDB" id="A0AAN2C9C2"/>
<feature type="region of interest" description="Disordered" evidence="5">
    <location>
        <begin position="1"/>
        <end position="30"/>
    </location>
</feature>
<dbReference type="PANTHER" id="PTHR21237:SF23">
    <property type="entry name" value="GRPE PROTEIN HOMOLOG, MITOCHONDRIAL"/>
    <property type="match status" value="1"/>
</dbReference>
<reference evidence="6 7" key="1">
    <citation type="journal article" date="2022" name="ISME Commun">
        <title>Vulcanimicrobium alpinus gen. nov. sp. nov., the first cultivated representative of the candidate phylum 'Eremiobacterota', is a metabolically versatile aerobic anoxygenic phototroph.</title>
        <authorList>
            <person name="Yabe S."/>
            <person name="Muto K."/>
            <person name="Abe K."/>
            <person name="Yokota A."/>
            <person name="Staudigel H."/>
            <person name="Tebo B.M."/>
        </authorList>
    </citation>
    <scope>NUCLEOTIDE SEQUENCE [LARGE SCALE GENOMIC DNA]</scope>
    <source>
        <strain evidence="6 7">WC8-2</strain>
    </source>
</reference>
<evidence type="ECO:0000313" key="6">
    <source>
        <dbReference type="EMBL" id="BDE05457.1"/>
    </source>
</evidence>
<sequence>MSDETVSTAPSETANPVQNGGAQANGGEGDLTAELAAARAEAKENYNKFLYAMADFENYKKRIERDLARIALDGRKSVLRRMLPVLDNLERAIAFDDSDGLRGGLQATLRMFESALAGENVKSVSLKGKPFDPNLAEAIATQPAPDGVAEDTVLDEAHKAYTMGDEVLRPAQVVVAKTP</sequence>
<dbReference type="GO" id="GO:0006457">
    <property type="term" value="P:protein folding"/>
    <property type="evidence" value="ECO:0007669"/>
    <property type="project" value="InterPro"/>
</dbReference>
<dbReference type="HAMAP" id="MF_01151">
    <property type="entry name" value="GrpE"/>
    <property type="match status" value="1"/>
</dbReference>
<dbReference type="CDD" id="cd00446">
    <property type="entry name" value="GrpE"/>
    <property type="match status" value="1"/>
</dbReference>
<evidence type="ECO:0000256" key="2">
    <source>
        <dbReference type="ARBA" id="ARBA00023186"/>
    </source>
</evidence>
<dbReference type="InterPro" id="IPR009012">
    <property type="entry name" value="GrpE_head"/>
</dbReference>
<accession>A0AAN2C9C2</accession>
<dbReference type="Gene3D" id="3.90.20.20">
    <property type="match status" value="1"/>
</dbReference>
<keyword evidence="7" id="KW-1185">Reference proteome</keyword>
<protein>
    <recommendedName>
        <fullName evidence="3">Protein GrpE</fullName>
    </recommendedName>
    <alternativeName>
        <fullName evidence="3">HSP-70 cofactor</fullName>
    </alternativeName>
</protein>
<dbReference type="Proteomes" id="UP001317532">
    <property type="component" value="Chromosome"/>
</dbReference>
<dbReference type="PRINTS" id="PR00773">
    <property type="entry name" value="GRPEPROTEIN"/>
</dbReference>
<dbReference type="SUPFAM" id="SSF51064">
    <property type="entry name" value="Head domain of nucleotide exchange factor GrpE"/>
    <property type="match status" value="1"/>
</dbReference>
<evidence type="ECO:0000256" key="5">
    <source>
        <dbReference type="SAM" id="MobiDB-lite"/>
    </source>
</evidence>
<dbReference type="GO" id="GO:0000774">
    <property type="term" value="F:adenyl-nucleotide exchange factor activity"/>
    <property type="evidence" value="ECO:0007669"/>
    <property type="project" value="InterPro"/>
</dbReference>
<keyword evidence="3" id="KW-0963">Cytoplasm</keyword>
<evidence type="ECO:0000313" key="7">
    <source>
        <dbReference type="Proteomes" id="UP001317532"/>
    </source>
</evidence>
<proteinExistence type="inferred from homology"/>
<comment type="function">
    <text evidence="3">Participates actively in the response to hyperosmotic and heat shock by preventing the aggregation of stress-denatured proteins, in association with DnaK and GrpE. It is the nucleotide exchange factor for DnaK and may function as a thermosensor. Unfolded proteins bind initially to DnaJ; upon interaction with the DnaJ-bound protein, DnaK hydrolyzes its bound ATP, resulting in the formation of a stable complex. GrpE releases ADP from DnaK; ATP binding to DnaK triggers the release of the substrate protein, thus completing the reaction cycle. Several rounds of ATP-dependent interactions between DnaJ, DnaK and GrpE are required for fully efficient folding.</text>
</comment>
<comment type="similarity">
    <text evidence="1 3 4">Belongs to the GrpE family.</text>
</comment>
<dbReference type="RefSeq" id="WP_317996494.1">
    <property type="nucleotide sequence ID" value="NZ_AP025523.1"/>
</dbReference>
<name>A0AAN2C9C2_UNVUL</name>
<dbReference type="GO" id="GO:0042803">
    <property type="term" value="F:protein homodimerization activity"/>
    <property type="evidence" value="ECO:0007669"/>
    <property type="project" value="InterPro"/>
</dbReference>
<evidence type="ECO:0000256" key="3">
    <source>
        <dbReference type="HAMAP-Rule" id="MF_01151"/>
    </source>
</evidence>
<dbReference type="GO" id="GO:0051082">
    <property type="term" value="F:unfolded protein binding"/>
    <property type="evidence" value="ECO:0007669"/>
    <property type="project" value="TreeGrafter"/>
</dbReference>